<evidence type="ECO:0000313" key="2">
    <source>
        <dbReference type="Proteomes" id="UP000271889"/>
    </source>
</evidence>
<reference evidence="1 2" key="1">
    <citation type="submission" date="2018-11" db="EMBL/GenBank/DDBJ databases">
        <authorList>
            <consortium name="Pathogen Informatics"/>
        </authorList>
    </citation>
    <scope>NUCLEOTIDE SEQUENCE [LARGE SCALE GENOMIC DNA]</scope>
</reference>
<dbReference type="Proteomes" id="UP000271889">
    <property type="component" value="Unassembled WGS sequence"/>
</dbReference>
<keyword evidence="2" id="KW-1185">Reference proteome</keyword>
<protein>
    <recommendedName>
        <fullName evidence="3">Myosin tail domain-containing protein</fullName>
    </recommendedName>
</protein>
<dbReference type="OrthoDB" id="10579281at2759"/>
<proteinExistence type="predicted"/>
<sequence>MLSLIRYGLDATPFSSPASADWTSESPVWSAQWGSLSPGSQYSSVSEMEEKLRMRATIDERAGSIRALEESVRAVEGTVSTLQEEVSHRAESKARTEGLLKQSLHKQYEMTLKHEDDLEEAEARLKPRDDIIVSQKGKYN</sequence>
<dbReference type="EMBL" id="UYRV01135538">
    <property type="protein sequence ID" value="VDN38793.1"/>
    <property type="molecule type" value="Genomic_DNA"/>
</dbReference>
<dbReference type="AlphaFoldDB" id="A0A3P7NNW1"/>
<organism evidence="1 2">
    <name type="scientific">Cylicostephanus goldi</name>
    <name type="common">Nematode worm</name>
    <dbReference type="NCBI Taxonomy" id="71465"/>
    <lineage>
        <taxon>Eukaryota</taxon>
        <taxon>Metazoa</taxon>
        <taxon>Ecdysozoa</taxon>
        <taxon>Nematoda</taxon>
        <taxon>Chromadorea</taxon>
        <taxon>Rhabditida</taxon>
        <taxon>Rhabditina</taxon>
        <taxon>Rhabditomorpha</taxon>
        <taxon>Strongyloidea</taxon>
        <taxon>Strongylidae</taxon>
        <taxon>Cylicostephanus</taxon>
    </lineage>
</organism>
<name>A0A3P7NNW1_CYLGO</name>
<evidence type="ECO:0008006" key="3">
    <source>
        <dbReference type="Google" id="ProtNLM"/>
    </source>
</evidence>
<accession>A0A3P7NNW1</accession>
<evidence type="ECO:0000313" key="1">
    <source>
        <dbReference type="EMBL" id="VDN38793.1"/>
    </source>
</evidence>
<gene>
    <name evidence="1" type="ORF">CGOC_LOCUS13817</name>
</gene>